<reference evidence="11" key="1">
    <citation type="journal article" date="2018" name="Gigascience">
        <title>Genome assembly of the Pink Ipe (Handroanthus impetiginosus, Bignoniaceae), a highly valued, ecologically keystone Neotropical timber forest tree.</title>
        <authorList>
            <person name="Silva-Junior O.B."/>
            <person name="Grattapaglia D."/>
            <person name="Novaes E."/>
            <person name="Collevatti R.G."/>
        </authorList>
    </citation>
    <scope>NUCLEOTIDE SEQUENCE [LARGE SCALE GENOMIC DNA]</scope>
    <source>
        <strain evidence="11">cv. UFG-1</strain>
    </source>
</reference>
<dbReference type="PANTHER" id="PTHR33573">
    <property type="entry name" value="CASP-LIKE PROTEIN 4A4"/>
    <property type="match status" value="1"/>
</dbReference>
<accession>A0A2G9HSS2</accession>
<evidence type="ECO:0000256" key="8">
    <source>
        <dbReference type="RuleBase" id="RU361233"/>
    </source>
</evidence>
<comment type="similarity">
    <text evidence="2 8">Belongs to the Casparian strip membrane proteins (CASP) family.</text>
</comment>
<comment type="subunit">
    <text evidence="3 8">Homodimer and heterodimers.</text>
</comment>
<proteinExistence type="inferred from homology"/>
<evidence type="ECO:0000256" key="1">
    <source>
        <dbReference type="ARBA" id="ARBA00004651"/>
    </source>
</evidence>
<comment type="subcellular location">
    <subcellularLocation>
        <location evidence="1 8">Cell membrane</location>
        <topology evidence="1 8">Multi-pass membrane protein</topology>
    </subcellularLocation>
</comment>
<feature type="transmembrane region" description="Helical" evidence="8">
    <location>
        <begin position="12"/>
        <end position="35"/>
    </location>
</feature>
<dbReference type="AlphaFoldDB" id="A0A2G9HSS2"/>
<feature type="transmembrane region" description="Helical" evidence="8">
    <location>
        <begin position="94"/>
        <end position="114"/>
    </location>
</feature>
<sequence length="181" mass="20519">MMGFLGSDVSNLQVLDFSLRLFVIPFNVASIWITVTNKQDNVFYGKLEFNNLVGLKYVVCISAISAGYALFAAVSSWLRFLVTKAWVFFVTDQVLAYLMVTSMAAQVEFLYLAYNGDQEISWSQACSTYGKFCNRLKLALALHVIAVCCFLMFAVISAYRVFRRFEPPYVPSKENGEQERT</sequence>
<evidence type="ECO:0000313" key="11">
    <source>
        <dbReference type="Proteomes" id="UP000231279"/>
    </source>
</evidence>
<dbReference type="Proteomes" id="UP000231279">
    <property type="component" value="Unassembled WGS sequence"/>
</dbReference>
<evidence type="ECO:0000313" key="10">
    <source>
        <dbReference type="EMBL" id="PIN20503.1"/>
    </source>
</evidence>
<feature type="transmembrane region" description="Helical" evidence="8">
    <location>
        <begin position="55"/>
        <end position="82"/>
    </location>
</feature>
<evidence type="ECO:0000256" key="7">
    <source>
        <dbReference type="ARBA" id="ARBA00023136"/>
    </source>
</evidence>
<evidence type="ECO:0000256" key="3">
    <source>
        <dbReference type="ARBA" id="ARBA00011489"/>
    </source>
</evidence>
<evidence type="ECO:0000259" key="9">
    <source>
        <dbReference type="Pfam" id="PF04535"/>
    </source>
</evidence>
<evidence type="ECO:0000256" key="5">
    <source>
        <dbReference type="ARBA" id="ARBA00022692"/>
    </source>
</evidence>
<dbReference type="InterPro" id="IPR006702">
    <property type="entry name" value="CASP_dom"/>
</dbReference>
<evidence type="ECO:0000256" key="2">
    <source>
        <dbReference type="ARBA" id="ARBA00007651"/>
    </source>
</evidence>
<keyword evidence="7 8" id="KW-0472">Membrane</keyword>
<dbReference type="NCBIfam" id="TIGR01569">
    <property type="entry name" value="A_tha_TIGR01569"/>
    <property type="match status" value="1"/>
</dbReference>
<keyword evidence="6 8" id="KW-1133">Transmembrane helix</keyword>
<dbReference type="GO" id="GO:0005886">
    <property type="term" value="C:plasma membrane"/>
    <property type="evidence" value="ECO:0007669"/>
    <property type="project" value="UniProtKB-SubCell"/>
</dbReference>
<evidence type="ECO:0000256" key="6">
    <source>
        <dbReference type="ARBA" id="ARBA00022989"/>
    </source>
</evidence>
<dbReference type="InterPro" id="IPR006459">
    <property type="entry name" value="CASP/CASPL"/>
</dbReference>
<protein>
    <recommendedName>
        <fullName evidence="8">CASP-like protein</fullName>
    </recommendedName>
</protein>
<dbReference type="STRING" id="429701.A0A2G9HSS2"/>
<comment type="caution">
    <text evidence="10">The sequence shown here is derived from an EMBL/GenBank/DDBJ whole genome shotgun (WGS) entry which is preliminary data.</text>
</comment>
<dbReference type="EMBL" id="NKXS01001112">
    <property type="protein sequence ID" value="PIN20503.1"/>
    <property type="molecule type" value="Genomic_DNA"/>
</dbReference>
<organism evidence="10 11">
    <name type="scientific">Handroanthus impetiginosus</name>
    <dbReference type="NCBI Taxonomy" id="429701"/>
    <lineage>
        <taxon>Eukaryota</taxon>
        <taxon>Viridiplantae</taxon>
        <taxon>Streptophyta</taxon>
        <taxon>Embryophyta</taxon>
        <taxon>Tracheophyta</taxon>
        <taxon>Spermatophyta</taxon>
        <taxon>Magnoliopsida</taxon>
        <taxon>eudicotyledons</taxon>
        <taxon>Gunneridae</taxon>
        <taxon>Pentapetalae</taxon>
        <taxon>asterids</taxon>
        <taxon>lamiids</taxon>
        <taxon>Lamiales</taxon>
        <taxon>Bignoniaceae</taxon>
        <taxon>Crescentiina</taxon>
        <taxon>Tabebuia alliance</taxon>
        <taxon>Handroanthus</taxon>
    </lineage>
</organism>
<feature type="domain" description="Casparian strip membrane protein" evidence="9">
    <location>
        <begin position="12"/>
        <end position="149"/>
    </location>
</feature>
<keyword evidence="4 8" id="KW-1003">Cell membrane</keyword>
<dbReference type="OrthoDB" id="755577at2759"/>
<dbReference type="PANTHER" id="PTHR33573:SF30">
    <property type="entry name" value="CASP-LIKE PROTEIN 2C1-RELATED"/>
    <property type="match status" value="1"/>
</dbReference>
<name>A0A2G9HSS2_9LAMI</name>
<feature type="transmembrane region" description="Helical" evidence="8">
    <location>
        <begin position="138"/>
        <end position="159"/>
    </location>
</feature>
<dbReference type="Pfam" id="PF04535">
    <property type="entry name" value="CASP_dom"/>
    <property type="match status" value="1"/>
</dbReference>
<keyword evidence="11" id="KW-1185">Reference proteome</keyword>
<keyword evidence="5 8" id="KW-0812">Transmembrane</keyword>
<evidence type="ECO:0000256" key="4">
    <source>
        <dbReference type="ARBA" id="ARBA00022475"/>
    </source>
</evidence>
<gene>
    <name evidence="10" type="ORF">CDL12_06808</name>
</gene>